<dbReference type="GeneID" id="101861709"/>
<dbReference type="Proteomes" id="UP000694888">
    <property type="component" value="Unplaced"/>
</dbReference>
<protein>
    <submittedName>
        <fullName evidence="3">Uncharacterized protein LOC101861709</fullName>
    </submittedName>
</protein>
<gene>
    <name evidence="3" type="primary">LOC101861709</name>
</gene>
<keyword evidence="2" id="KW-1185">Reference proteome</keyword>
<sequence length="189" mass="20966">MRFLALVSVAVAVISMTSGQDKCANTDLGLSSDMCMRCGSPGLDDFCKKTRNGRPCGPYYTGPPYGYTSPVAKAGDVPPSCTTISDIAKRVLRPGGGAVTGQAVYAPASFVDMRLPYVYVNPEVTRYLQIINAFDCQQITYQGLPNIYWNSYYRRMDSFQFLDNGNYTWSYQCYCDFCYSCKECSTKIG</sequence>
<accession>A0ABM0KAC7</accession>
<organism evidence="2 3">
    <name type="scientific">Aplysia californica</name>
    <name type="common">California sea hare</name>
    <dbReference type="NCBI Taxonomy" id="6500"/>
    <lineage>
        <taxon>Eukaryota</taxon>
        <taxon>Metazoa</taxon>
        <taxon>Spiralia</taxon>
        <taxon>Lophotrochozoa</taxon>
        <taxon>Mollusca</taxon>
        <taxon>Gastropoda</taxon>
        <taxon>Heterobranchia</taxon>
        <taxon>Euthyneura</taxon>
        <taxon>Tectipleura</taxon>
        <taxon>Aplysiida</taxon>
        <taxon>Aplysioidea</taxon>
        <taxon>Aplysiidae</taxon>
        <taxon>Aplysia</taxon>
    </lineage>
</organism>
<feature type="chain" id="PRO_5047512314" evidence="1">
    <location>
        <begin position="20"/>
        <end position="189"/>
    </location>
</feature>
<keyword evidence="1" id="KW-0732">Signal</keyword>
<proteinExistence type="predicted"/>
<evidence type="ECO:0000256" key="1">
    <source>
        <dbReference type="SAM" id="SignalP"/>
    </source>
</evidence>
<reference evidence="3" key="1">
    <citation type="submission" date="2025-08" db="UniProtKB">
        <authorList>
            <consortium name="RefSeq"/>
        </authorList>
    </citation>
    <scope>IDENTIFICATION</scope>
</reference>
<evidence type="ECO:0000313" key="2">
    <source>
        <dbReference type="Proteomes" id="UP000694888"/>
    </source>
</evidence>
<feature type="signal peptide" evidence="1">
    <location>
        <begin position="1"/>
        <end position="19"/>
    </location>
</feature>
<dbReference type="RefSeq" id="XP_005112757.2">
    <property type="nucleotide sequence ID" value="XM_005112700.2"/>
</dbReference>
<name>A0ABM0KAC7_APLCA</name>
<evidence type="ECO:0000313" key="3">
    <source>
        <dbReference type="RefSeq" id="XP_005112757.2"/>
    </source>
</evidence>